<dbReference type="Gene3D" id="3.30.420.10">
    <property type="entry name" value="Ribonuclease H-like superfamily/Ribonuclease H"/>
    <property type="match status" value="1"/>
</dbReference>
<dbReference type="Pfam" id="PF00075">
    <property type="entry name" value="RNase_H"/>
    <property type="match status" value="1"/>
</dbReference>
<dbReference type="GO" id="GO:0003676">
    <property type="term" value="F:nucleic acid binding"/>
    <property type="evidence" value="ECO:0007669"/>
    <property type="project" value="InterPro"/>
</dbReference>
<dbReference type="InterPro" id="IPR002156">
    <property type="entry name" value="RNaseH_domain"/>
</dbReference>
<dbReference type="GO" id="GO:0004523">
    <property type="term" value="F:RNA-DNA hybrid ribonuclease activity"/>
    <property type="evidence" value="ECO:0007669"/>
    <property type="project" value="UniProtKB-EC"/>
</dbReference>
<dbReference type="AlphaFoldDB" id="A0AAF3EV85"/>
<dbReference type="InterPro" id="IPR012337">
    <property type="entry name" value="RNaseH-like_sf"/>
</dbReference>
<dbReference type="Proteomes" id="UP000887575">
    <property type="component" value="Unassembled WGS sequence"/>
</dbReference>
<evidence type="ECO:0000256" key="8">
    <source>
        <dbReference type="SAM" id="MobiDB-lite"/>
    </source>
</evidence>
<evidence type="ECO:0000256" key="6">
    <source>
        <dbReference type="ARBA" id="ARBA00022759"/>
    </source>
</evidence>
<dbReference type="PANTHER" id="PTHR10642">
    <property type="entry name" value="RIBONUCLEASE H1"/>
    <property type="match status" value="1"/>
</dbReference>
<protein>
    <recommendedName>
        <fullName evidence="3">ribonuclease H</fullName>
        <ecNumber evidence="3">3.1.26.4</ecNumber>
    </recommendedName>
</protein>
<feature type="domain" description="RNase H type-1" evidence="9">
    <location>
        <begin position="93"/>
        <end position="227"/>
    </location>
</feature>
<dbReference type="PROSITE" id="PS50879">
    <property type="entry name" value="RNASE_H_1"/>
    <property type="match status" value="1"/>
</dbReference>
<proteinExistence type="inferred from homology"/>
<evidence type="ECO:0000256" key="7">
    <source>
        <dbReference type="ARBA" id="ARBA00022801"/>
    </source>
</evidence>
<dbReference type="PANTHER" id="PTHR10642:SF26">
    <property type="entry name" value="RIBONUCLEASE H1"/>
    <property type="match status" value="1"/>
</dbReference>
<keyword evidence="5" id="KW-0479">Metal-binding</keyword>
<feature type="compositionally biased region" description="Low complexity" evidence="8">
    <location>
        <begin position="268"/>
        <end position="282"/>
    </location>
</feature>
<evidence type="ECO:0000256" key="3">
    <source>
        <dbReference type="ARBA" id="ARBA00012180"/>
    </source>
</evidence>
<feature type="region of interest" description="Disordered" evidence="8">
    <location>
        <begin position="264"/>
        <end position="284"/>
    </location>
</feature>
<name>A0AAF3EV85_9BILA</name>
<dbReference type="EC" id="3.1.26.4" evidence="3"/>
<evidence type="ECO:0000256" key="1">
    <source>
        <dbReference type="ARBA" id="ARBA00000077"/>
    </source>
</evidence>
<comment type="catalytic activity">
    <reaction evidence="1">
        <text>Endonucleolytic cleavage to 5'-phosphomonoester.</text>
        <dbReference type="EC" id="3.1.26.4"/>
    </reaction>
</comment>
<evidence type="ECO:0000256" key="5">
    <source>
        <dbReference type="ARBA" id="ARBA00022723"/>
    </source>
</evidence>
<evidence type="ECO:0000313" key="11">
    <source>
        <dbReference type="WBParaSite" id="MBELARI_LOCUS17979"/>
    </source>
</evidence>
<keyword evidence="6" id="KW-0255">Endonuclease</keyword>
<dbReference type="InterPro" id="IPR050092">
    <property type="entry name" value="RNase_H"/>
</dbReference>
<keyword evidence="7" id="KW-0378">Hydrolase</keyword>
<dbReference type="SUPFAM" id="SSF53098">
    <property type="entry name" value="Ribonuclease H-like"/>
    <property type="match status" value="1"/>
</dbReference>
<dbReference type="GO" id="GO:0043137">
    <property type="term" value="P:DNA replication, removal of RNA primer"/>
    <property type="evidence" value="ECO:0007669"/>
    <property type="project" value="TreeGrafter"/>
</dbReference>
<evidence type="ECO:0000256" key="4">
    <source>
        <dbReference type="ARBA" id="ARBA00022722"/>
    </source>
</evidence>
<evidence type="ECO:0000259" key="9">
    <source>
        <dbReference type="PROSITE" id="PS50879"/>
    </source>
</evidence>
<feature type="region of interest" description="Disordered" evidence="8">
    <location>
        <begin position="14"/>
        <end position="45"/>
    </location>
</feature>
<dbReference type="GO" id="GO:0046872">
    <property type="term" value="F:metal ion binding"/>
    <property type="evidence" value="ECO:0007669"/>
    <property type="project" value="UniProtKB-KW"/>
</dbReference>
<accession>A0AAF3EV85</accession>
<dbReference type="WBParaSite" id="MBELARI_LOCUS17979">
    <property type="protein sequence ID" value="MBELARI_LOCUS17979"/>
    <property type="gene ID" value="MBELARI_LOCUS17979"/>
</dbReference>
<organism evidence="10 11">
    <name type="scientific">Mesorhabditis belari</name>
    <dbReference type="NCBI Taxonomy" id="2138241"/>
    <lineage>
        <taxon>Eukaryota</taxon>
        <taxon>Metazoa</taxon>
        <taxon>Ecdysozoa</taxon>
        <taxon>Nematoda</taxon>
        <taxon>Chromadorea</taxon>
        <taxon>Rhabditida</taxon>
        <taxon>Rhabditina</taxon>
        <taxon>Rhabditomorpha</taxon>
        <taxon>Rhabditoidea</taxon>
        <taxon>Rhabditidae</taxon>
        <taxon>Mesorhabditinae</taxon>
        <taxon>Mesorhabditis</taxon>
    </lineage>
</organism>
<dbReference type="InterPro" id="IPR036397">
    <property type="entry name" value="RNaseH_sf"/>
</dbReference>
<sequence length="332" mass="36887">MQRLIRSVLDRFSQNGSSTNLKNSLTTGSSATSNAPQEIYPTLPNASPSKTIITLPSQTRLTSGADVHRYSRESYGFEARNESTDVPFYEEFPPNAIVVYTDASCLRGIATGIANFFGNDHPLNLSMRLNLNEHNSGKGEIYATTMALHRVAHWEDYNGELVIVRTDYLNTLVAMQKGNNSAFAMDYDNLRCVAAWFPLGVEFQWVKAHNGDPGNEMADTMAKNAIEKIELVDQARWNSQDQVEIDLVLSPGVAIDTIGSIDAGHGSRGSSVSSTRSDSSQGYYDDWSNGERKVLIRGGKSWRKGDRPQIIYPHQTPIIPYLQRFKDSTILQ</sequence>
<evidence type="ECO:0000313" key="10">
    <source>
        <dbReference type="Proteomes" id="UP000887575"/>
    </source>
</evidence>
<feature type="compositionally biased region" description="Polar residues" evidence="8">
    <location>
        <begin position="14"/>
        <end position="36"/>
    </location>
</feature>
<keyword evidence="10" id="KW-1185">Reference proteome</keyword>
<keyword evidence="4" id="KW-0540">Nuclease</keyword>
<evidence type="ECO:0000256" key="2">
    <source>
        <dbReference type="ARBA" id="ARBA00005300"/>
    </source>
</evidence>
<comment type="similarity">
    <text evidence="2">Belongs to the RNase H family.</text>
</comment>
<reference evidence="11" key="1">
    <citation type="submission" date="2024-02" db="UniProtKB">
        <authorList>
            <consortium name="WormBaseParasite"/>
        </authorList>
    </citation>
    <scope>IDENTIFICATION</scope>
</reference>